<feature type="signal peptide" evidence="2">
    <location>
        <begin position="1"/>
        <end position="33"/>
    </location>
</feature>
<accession>A0ABR7EEI8</accession>
<feature type="compositionally biased region" description="Acidic residues" evidence="1">
    <location>
        <begin position="40"/>
        <end position="52"/>
    </location>
</feature>
<feature type="compositionally biased region" description="Low complexity" evidence="1">
    <location>
        <begin position="53"/>
        <end position="72"/>
    </location>
</feature>
<evidence type="ECO:0000313" key="3">
    <source>
        <dbReference type="EMBL" id="MBC5648068.1"/>
    </source>
</evidence>
<comment type="caution">
    <text evidence="3">The sequence shown here is derived from an EMBL/GenBank/DDBJ whole genome shotgun (WGS) entry which is preliminary data.</text>
</comment>
<dbReference type="Proteomes" id="UP000606889">
    <property type="component" value="Unassembled WGS sequence"/>
</dbReference>
<name>A0ABR7EEI8_9FIRM</name>
<dbReference type="Pfam" id="PF20585">
    <property type="entry name" value="Pectate_lyase_5"/>
    <property type="match status" value="1"/>
</dbReference>
<protein>
    <recommendedName>
        <fullName evidence="5">WxL domain-containing protein</fullName>
    </recommendedName>
</protein>
<evidence type="ECO:0000313" key="4">
    <source>
        <dbReference type="Proteomes" id="UP000606889"/>
    </source>
</evidence>
<dbReference type="InterPro" id="IPR046776">
    <property type="entry name" value="Pectate_lyase_5"/>
</dbReference>
<evidence type="ECO:0000256" key="2">
    <source>
        <dbReference type="SAM" id="SignalP"/>
    </source>
</evidence>
<organism evidence="3 4">
    <name type="scientific">Christensenella tenuis</name>
    <dbReference type="NCBI Taxonomy" id="2763033"/>
    <lineage>
        <taxon>Bacteria</taxon>
        <taxon>Bacillati</taxon>
        <taxon>Bacillota</taxon>
        <taxon>Clostridia</taxon>
        <taxon>Christensenellales</taxon>
        <taxon>Christensenellaceae</taxon>
        <taxon>Christensenella</taxon>
    </lineage>
</organism>
<evidence type="ECO:0008006" key="5">
    <source>
        <dbReference type="Google" id="ProtNLM"/>
    </source>
</evidence>
<keyword evidence="2" id="KW-0732">Signal</keyword>
<sequence>MRKAAGKKRFKKNRIILLILAAILILAGLPAYAQETAELPEEQDIVAIEEPETTPTEEQPQESEAQASPTPGETEEELPEAANTPEASPALPSPPPDTETAELQPQAEENAEELDIMPLTITTEGLEANEAMVDNFADLKTVLEDYATYAGVDTIYLNGDITYQAGGITIHTNRNTMTIIGHPKGQGGRHTINDIAGGQGAVVRIQKNGFDLTVRDVVINGKNYYGTFTVLDAYTGVTTSYENVTYNGPQITYNRRGIARYIDSSITIASTGGDPAQEVAELAQLEIGGNTTFTNTAGATSMFWFAGNFGSNQYMKVLDGARVTVNHNSTASPYGFIYVEGLGAAVNQRPEITIGQDASLAVSTRVGFTHTDHRVESIEIKQGGKLSIIQTSDPGNYPTVHLNSSLTVQTGGTLEVQRGANTRTSGLIRFYNTGGRVTFNNPKRVQLYNPYGRLITTRTGTAVINGTVGAVNVWTTDKGYTNSADNMPANIWNKNDSSSMNMSATLGTAAVTAASISNKAEGDPFTAEFNSSSFNTYAMPLLVMGNYFLDTDAIYPNDTAISGTAESDADIRVNYTNNGTPQALSATAGRGGTYSMPLPDAPVAQDTEMTVMSHRNYLKARHITKVLEQPSILRFLAVPDDLAFSTGNISALPQTVGRQDAAWTISVEDTRGTGSRFRVDASITQPLLGMGGATTYTLPDALVYVDSTGQRHTLGSVPVTVYNGTTGTSARTDIRWAADKGLLVSLGGGEGNPGIPYSTTVEWSLIDAP</sequence>
<keyword evidence="4" id="KW-1185">Reference proteome</keyword>
<reference evidence="3 4" key="1">
    <citation type="submission" date="2020-08" db="EMBL/GenBank/DDBJ databases">
        <title>Genome public.</title>
        <authorList>
            <person name="Liu C."/>
            <person name="Sun Q."/>
        </authorList>
    </citation>
    <scope>NUCLEOTIDE SEQUENCE [LARGE SCALE GENOMIC DNA]</scope>
    <source>
        <strain evidence="3 4">NSJ-35</strain>
    </source>
</reference>
<dbReference type="EMBL" id="JACOON010000003">
    <property type="protein sequence ID" value="MBC5648068.1"/>
    <property type="molecule type" value="Genomic_DNA"/>
</dbReference>
<evidence type="ECO:0000256" key="1">
    <source>
        <dbReference type="SAM" id="MobiDB-lite"/>
    </source>
</evidence>
<feature type="chain" id="PRO_5046856321" description="WxL domain-containing protein" evidence="2">
    <location>
        <begin position="34"/>
        <end position="769"/>
    </location>
</feature>
<feature type="region of interest" description="Disordered" evidence="1">
    <location>
        <begin position="40"/>
        <end position="116"/>
    </location>
</feature>
<gene>
    <name evidence="3" type="ORF">H8S18_06935</name>
</gene>
<feature type="compositionally biased region" description="Low complexity" evidence="1">
    <location>
        <begin position="80"/>
        <end position="90"/>
    </location>
</feature>
<proteinExistence type="predicted"/>
<dbReference type="RefSeq" id="WP_186857587.1">
    <property type="nucleotide sequence ID" value="NZ_JACOON010000003.1"/>
</dbReference>